<name>A0AAE8N7L6_9PEZI</name>
<dbReference type="EMBL" id="ONZQ02000017">
    <property type="protein sequence ID" value="SPO06934.1"/>
    <property type="molecule type" value="Genomic_DNA"/>
</dbReference>
<gene>
    <name evidence="2" type="ORF">DNG_09628</name>
</gene>
<protein>
    <recommendedName>
        <fullName evidence="1">Reverse transcriptase domain-containing protein</fullName>
    </recommendedName>
</protein>
<dbReference type="CDD" id="cd01650">
    <property type="entry name" value="RT_nLTR_like"/>
    <property type="match status" value="1"/>
</dbReference>
<dbReference type="GO" id="GO:0003676">
    <property type="term" value="F:nucleic acid binding"/>
    <property type="evidence" value="ECO:0007669"/>
    <property type="project" value="InterPro"/>
</dbReference>
<reference evidence="2" key="1">
    <citation type="submission" date="2018-03" db="EMBL/GenBank/DDBJ databases">
        <authorList>
            <person name="Guldener U."/>
        </authorList>
    </citation>
    <scope>NUCLEOTIDE SEQUENCE</scope>
</reference>
<dbReference type="Gene3D" id="3.30.420.10">
    <property type="entry name" value="Ribonuclease H-like superfamily/Ribonuclease H"/>
    <property type="match status" value="1"/>
</dbReference>
<comment type="caution">
    <text evidence="2">The sequence shown here is derived from an EMBL/GenBank/DDBJ whole genome shotgun (WGS) entry which is preliminary data.</text>
</comment>
<evidence type="ECO:0000313" key="3">
    <source>
        <dbReference type="Proteomes" id="UP001187682"/>
    </source>
</evidence>
<dbReference type="PANTHER" id="PTHR33481:SF1">
    <property type="entry name" value="ENDONUCLEASE_EXONUCLEASE_PHOSPHATASE DOMAIN-CONTAINING PROTEIN-RELATED"/>
    <property type="match status" value="1"/>
</dbReference>
<organism evidence="2 3">
    <name type="scientific">Cephalotrichum gorgonifer</name>
    <dbReference type="NCBI Taxonomy" id="2041049"/>
    <lineage>
        <taxon>Eukaryota</taxon>
        <taxon>Fungi</taxon>
        <taxon>Dikarya</taxon>
        <taxon>Ascomycota</taxon>
        <taxon>Pezizomycotina</taxon>
        <taxon>Sordariomycetes</taxon>
        <taxon>Hypocreomycetidae</taxon>
        <taxon>Microascales</taxon>
        <taxon>Microascaceae</taxon>
        <taxon>Cephalotrichum</taxon>
    </lineage>
</organism>
<dbReference type="InterPro" id="IPR036397">
    <property type="entry name" value="RNaseH_sf"/>
</dbReference>
<dbReference type="Pfam" id="PF00078">
    <property type="entry name" value="RVT_1"/>
    <property type="match status" value="1"/>
</dbReference>
<dbReference type="Proteomes" id="UP001187682">
    <property type="component" value="Unassembled WGS sequence"/>
</dbReference>
<dbReference type="PANTHER" id="PTHR33481">
    <property type="entry name" value="REVERSE TRANSCRIPTASE"/>
    <property type="match status" value="1"/>
</dbReference>
<accession>A0AAE8N7L6</accession>
<dbReference type="AlphaFoldDB" id="A0AAE8N7L6"/>
<feature type="domain" description="Reverse transcriptase" evidence="1">
    <location>
        <begin position="1"/>
        <end position="232"/>
    </location>
</feature>
<dbReference type="InterPro" id="IPR000477">
    <property type="entry name" value="RT_dom"/>
</dbReference>
<dbReference type="PROSITE" id="PS50878">
    <property type="entry name" value="RT_POL"/>
    <property type="match status" value="1"/>
</dbReference>
<evidence type="ECO:0000259" key="1">
    <source>
        <dbReference type="PROSITE" id="PS50878"/>
    </source>
</evidence>
<dbReference type="InterPro" id="IPR012337">
    <property type="entry name" value="RNaseH-like_sf"/>
</dbReference>
<keyword evidence="3" id="KW-1185">Reference proteome</keyword>
<proteinExistence type="predicted"/>
<dbReference type="SUPFAM" id="SSF53098">
    <property type="entry name" value="Ribonuclease H-like"/>
    <property type="match status" value="1"/>
</dbReference>
<sequence length="521" mass="57653">MHFRESITVVLCKEGKDDYTQSKAYRPIALLNTLGKALESIIASRLAYLAWAEGKVASLLLLDVSGAYDNVSRELLLHNLRKRRVSQNIVRWTESFLSGRSTTLKLQEYTAPSTPIETGIPQGSPASPVLYLFYNADLIEACKTQETEGVGYIDDASILAVGPTAQHNCKTLKGRHQKAVEWAAKYGSQFAPAKYELVHFSRDLKANCTHALRLPHATIKASASCRYLGIHMDTKLRWEHHREKVEEKATKRLSALSALASSTWGTGAISLRQVYRAMIVPQMLYGCSAWYMPGSSLNRRGSSMIMSIRRIQRRAAQIITGAFRTTAGDAVDVEAYLLPVQQQLEQTALESAMHIRTSPLYDDIASIENRATRSLDAQSPLDRLSNTLARKYGVQLNRLEKRQPHAVPPWWTPPPIYINKSAEGAIKEHDATDPGTICIYTDRSSINGHISSAAVAPTLRVDGMGTKRTQYMGTSSTSTVYSAELRGLELAMQIALDLHTTTLTPGKCTIFTDNQATIQAI</sequence>
<evidence type="ECO:0000313" key="2">
    <source>
        <dbReference type="EMBL" id="SPO06934.1"/>
    </source>
</evidence>